<evidence type="ECO:0000313" key="3">
    <source>
        <dbReference type="Proteomes" id="UP001552594"/>
    </source>
</evidence>
<reference evidence="2 3" key="1">
    <citation type="submission" date="2024-06" db="EMBL/GenBank/DDBJ databases">
        <title>The Natural Products Discovery Center: Release of the First 8490 Sequenced Strains for Exploring Actinobacteria Biosynthetic Diversity.</title>
        <authorList>
            <person name="Kalkreuter E."/>
            <person name="Kautsar S.A."/>
            <person name="Yang D."/>
            <person name="Bader C.D."/>
            <person name="Teijaro C.N."/>
            <person name="Fluegel L."/>
            <person name="Davis C.M."/>
            <person name="Simpson J.R."/>
            <person name="Lauterbach L."/>
            <person name="Steele A.D."/>
            <person name="Gui C."/>
            <person name="Meng S."/>
            <person name="Li G."/>
            <person name="Viehrig K."/>
            <person name="Ye F."/>
            <person name="Su P."/>
            <person name="Kiefer A.F."/>
            <person name="Nichols A."/>
            <person name="Cepeda A.J."/>
            <person name="Yan W."/>
            <person name="Fan B."/>
            <person name="Jiang Y."/>
            <person name="Adhikari A."/>
            <person name="Zheng C.-J."/>
            <person name="Schuster L."/>
            <person name="Cowan T.M."/>
            <person name="Smanski M.J."/>
            <person name="Chevrette M.G."/>
            <person name="De Carvalho L.P.S."/>
            <person name="Shen B."/>
        </authorList>
    </citation>
    <scope>NUCLEOTIDE SEQUENCE [LARGE SCALE GENOMIC DNA]</scope>
    <source>
        <strain evidence="2 3">NPDC052347</strain>
    </source>
</reference>
<comment type="caution">
    <text evidence="2">The sequence shown here is derived from an EMBL/GenBank/DDBJ whole genome shotgun (WGS) entry which is preliminary data.</text>
</comment>
<dbReference type="EMBL" id="JBFAUK010000019">
    <property type="protein sequence ID" value="MEV5509212.1"/>
    <property type="molecule type" value="Genomic_DNA"/>
</dbReference>
<gene>
    <name evidence="2" type="ORF">AB0L16_22720</name>
</gene>
<proteinExistence type="predicted"/>
<name>A0ABV3K235_STRON</name>
<dbReference type="RefSeq" id="WP_277751851.1">
    <property type="nucleotide sequence ID" value="NZ_JBFAUK010000019.1"/>
</dbReference>
<feature type="compositionally biased region" description="Basic and acidic residues" evidence="1">
    <location>
        <begin position="27"/>
        <end position="43"/>
    </location>
</feature>
<protein>
    <submittedName>
        <fullName evidence="2">Uncharacterized protein</fullName>
    </submittedName>
</protein>
<evidence type="ECO:0000313" key="2">
    <source>
        <dbReference type="EMBL" id="MEV5509212.1"/>
    </source>
</evidence>
<evidence type="ECO:0000256" key="1">
    <source>
        <dbReference type="SAM" id="MobiDB-lite"/>
    </source>
</evidence>
<organism evidence="2 3">
    <name type="scientific">Streptomyces orinoci</name>
    <name type="common">Streptoverticillium orinoci</name>
    <dbReference type="NCBI Taxonomy" id="67339"/>
    <lineage>
        <taxon>Bacteria</taxon>
        <taxon>Bacillati</taxon>
        <taxon>Actinomycetota</taxon>
        <taxon>Actinomycetes</taxon>
        <taxon>Kitasatosporales</taxon>
        <taxon>Streptomycetaceae</taxon>
        <taxon>Streptomyces</taxon>
    </lineage>
</organism>
<accession>A0ABV3K235</accession>
<dbReference type="Proteomes" id="UP001552594">
    <property type="component" value="Unassembled WGS sequence"/>
</dbReference>
<sequence length="43" mass="4844">MGINDQFPDTTDTAARQAEGENEPEEEGLREARERLDTDYDAS</sequence>
<feature type="region of interest" description="Disordered" evidence="1">
    <location>
        <begin position="1"/>
        <end position="43"/>
    </location>
</feature>
<keyword evidence="3" id="KW-1185">Reference proteome</keyword>